<reference evidence="1" key="1">
    <citation type="submission" date="2020-03" db="EMBL/GenBank/DDBJ databases">
        <title>The deep terrestrial virosphere.</title>
        <authorList>
            <person name="Holmfeldt K."/>
            <person name="Nilsson E."/>
            <person name="Simone D."/>
            <person name="Lopez-Fernandez M."/>
            <person name="Wu X."/>
            <person name="de Brujin I."/>
            <person name="Lundin D."/>
            <person name="Andersson A."/>
            <person name="Bertilsson S."/>
            <person name="Dopson M."/>
        </authorList>
    </citation>
    <scope>NUCLEOTIDE SEQUENCE</scope>
    <source>
        <strain evidence="1">MM415B02463</strain>
    </source>
</reference>
<dbReference type="EMBL" id="MT142883">
    <property type="protein sequence ID" value="QJA89989.1"/>
    <property type="molecule type" value="Genomic_DNA"/>
</dbReference>
<proteinExistence type="predicted"/>
<evidence type="ECO:0000313" key="1">
    <source>
        <dbReference type="EMBL" id="QJA89989.1"/>
    </source>
</evidence>
<dbReference type="AlphaFoldDB" id="A0A6M3L6Q8"/>
<sequence length="135" mass="16037">MAEYISRHAELGLRLRSSRREYQGGRWTFLPGLRVQFHNGKYRTNNPEIIKHMDGMLNGERANKWRNWFTKVPSQKEIDEITRVMQQGEEARKKAVEEMPKEKKDEYKRFDEYMKTQKDSPEVAKTVSGMRSIGK</sequence>
<organism evidence="1">
    <name type="scientific">viral metagenome</name>
    <dbReference type="NCBI Taxonomy" id="1070528"/>
    <lineage>
        <taxon>unclassified sequences</taxon>
        <taxon>metagenomes</taxon>
        <taxon>organismal metagenomes</taxon>
    </lineage>
</organism>
<protein>
    <submittedName>
        <fullName evidence="1">Uncharacterized protein</fullName>
    </submittedName>
</protein>
<name>A0A6M3L6Q8_9ZZZZ</name>
<accession>A0A6M3L6Q8</accession>
<gene>
    <name evidence="1" type="ORF">MM415B02463_0003</name>
</gene>